<evidence type="ECO:0000313" key="3">
    <source>
        <dbReference type="Proteomes" id="UP000243106"/>
    </source>
</evidence>
<name>A0A1I5W069_9RHOB</name>
<dbReference type="Proteomes" id="UP000243106">
    <property type="component" value="Unassembled WGS sequence"/>
</dbReference>
<protein>
    <submittedName>
        <fullName evidence="2">Uncharacterized protein</fullName>
    </submittedName>
</protein>
<dbReference type="RefSeq" id="WP_139218660.1">
    <property type="nucleotide sequence ID" value="NZ_FOXV01000002.1"/>
</dbReference>
<keyword evidence="1" id="KW-1133">Transmembrane helix</keyword>
<feature type="transmembrane region" description="Helical" evidence="1">
    <location>
        <begin position="40"/>
        <end position="59"/>
    </location>
</feature>
<evidence type="ECO:0000256" key="1">
    <source>
        <dbReference type="SAM" id="Phobius"/>
    </source>
</evidence>
<keyword evidence="1" id="KW-0472">Membrane</keyword>
<organism evidence="2 3">
    <name type="scientific">Roseivivax halotolerans</name>
    <dbReference type="NCBI Taxonomy" id="93684"/>
    <lineage>
        <taxon>Bacteria</taxon>
        <taxon>Pseudomonadati</taxon>
        <taxon>Pseudomonadota</taxon>
        <taxon>Alphaproteobacteria</taxon>
        <taxon>Rhodobacterales</taxon>
        <taxon>Roseobacteraceae</taxon>
        <taxon>Roseivivax</taxon>
    </lineage>
</organism>
<keyword evidence="1" id="KW-0812">Transmembrane</keyword>
<feature type="transmembrane region" description="Helical" evidence="1">
    <location>
        <begin position="6"/>
        <end position="24"/>
    </location>
</feature>
<evidence type="ECO:0000313" key="2">
    <source>
        <dbReference type="EMBL" id="SFQ13142.1"/>
    </source>
</evidence>
<proteinExistence type="predicted"/>
<reference evidence="3" key="1">
    <citation type="submission" date="2016-10" db="EMBL/GenBank/DDBJ databases">
        <authorList>
            <person name="Varghese N."/>
            <person name="Submissions S."/>
        </authorList>
    </citation>
    <scope>NUCLEOTIDE SEQUENCE [LARGE SCALE GENOMIC DNA]</scope>
    <source>
        <strain evidence="3">JCM 10271</strain>
    </source>
</reference>
<dbReference type="EMBL" id="FOXV01000002">
    <property type="protein sequence ID" value="SFQ13142.1"/>
    <property type="molecule type" value="Genomic_DNA"/>
</dbReference>
<accession>A0A1I5W069</accession>
<dbReference type="STRING" id="93684.SAMN05421853_10253"/>
<gene>
    <name evidence="2" type="ORF">SAMN05421853_10253</name>
</gene>
<keyword evidence="3" id="KW-1185">Reference proteome</keyword>
<sequence length="110" mass="11760">MIWVSFLVNIAVLVPVLVGLVRGIKGMDGAFGPDTPSRRILACVYATILLASLAALVFPDKAAEIAHTLFPLQILYKILTLPALGLRHPVARANAAIAVLHTVTMVTLYT</sequence>
<dbReference type="AlphaFoldDB" id="A0A1I5W069"/>